<comment type="caution">
    <text evidence="2">The sequence shown here is derived from an EMBL/GenBank/DDBJ whole genome shotgun (WGS) entry which is preliminary data.</text>
</comment>
<organism evidence="2 3">
    <name type="scientific">Necator americanus</name>
    <name type="common">Human hookworm</name>
    <dbReference type="NCBI Taxonomy" id="51031"/>
    <lineage>
        <taxon>Eukaryota</taxon>
        <taxon>Metazoa</taxon>
        <taxon>Ecdysozoa</taxon>
        <taxon>Nematoda</taxon>
        <taxon>Chromadorea</taxon>
        <taxon>Rhabditida</taxon>
        <taxon>Rhabditina</taxon>
        <taxon>Rhabditomorpha</taxon>
        <taxon>Strongyloidea</taxon>
        <taxon>Ancylostomatidae</taxon>
        <taxon>Bunostominae</taxon>
        <taxon>Necator</taxon>
    </lineage>
</organism>
<feature type="signal peptide" evidence="1">
    <location>
        <begin position="1"/>
        <end position="20"/>
    </location>
</feature>
<evidence type="ECO:0000313" key="2">
    <source>
        <dbReference type="EMBL" id="KAK6737911.1"/>
    </source>
</evidence>
<accession>A0ABR1CJ50</accession>
<name>A0ABR1CJ50_NECAM</name>
<gene>
    <name evidence="2" type="primary">Necator_chrII.g7966</name>
    <name evidence="2" type="ORF">RB195_020172</name>
</gene>
<protein>
    <recommendedName>
        <fullName evidence="4">Phlebovirus glycoprotein G2 fusion domain-containing protein</fullName>
    </recommendedName>
</protein>
<dbReference type="EMBL" id="JAVFWL010000002">
    <property type="protein sequence ID" value="KAK6737911.1"/>
    <property type="molecule type" value="Genomic_DNA"/>
</dbReference>
<evidence type="ECO:0000256" key="1">
    <source>
        <dbReference type="SAM" id="SignalP"/>
    </source>
</evidence>
<keyword evidence="3" id="KW-1185">Reference proteome</keyword>
<keyword evidence="1" id="KW-0732">Signal</keyword>
<evidence type="ECO:0000313" key="3">
    <source>
        <dbReference type="Proteomes" id="UP001303046"/>
    </source>
</evidence>
<reference evidence="2 3" key="1">
    <citation type="submission" date="2023-08" db="EMBL/GenBank/DDBJ databases">
        <title>A Necator americanus chromosomal reference genome.</title>
        <authorList>
            <person name="Ilik V."/>
            <person name="Petrzelkova K.J."/>
            <person name="Pardy F."/>
            <person name="Fuh T."/>
            <person name="Niatou-Singa F.S."/>
            <person name="Gouil Q."/>
            <person name="Baker L."/>
            <person name="Ritchie M.E."/>
            <person name="Jex A.R."/>
            <person name="Gazzola D."/>
            <person name="Li H."/>
            <person name="Toshio Fujiwara R."/>
            <person name="Zhan B."/>
            <person name="Aroian R.V."/>
            <person name="Pafco B."/>
            <person name="Schwarz E.M."/>
        </authorList>
    </citation>
    <scope>NUCLEOTIDE SEQUENCE [LARGE SCALE GENOMIC DNA]</scope>
    <source>
        <strain evidence="2 3">Aroian</strain>
        <tissue evidence="2">Whole animal</tissue>
    </source>
</reference>
<feature type="chain" id="PRO_5045123022" description="Phlebovirus glycoprotein G2 fusion domain-containing protein" evidence="1">
    <location>
        <begin position="21"/>
        <end position="114"/>
    </location>
</feature>
<evidence type="ECO:0008006" key="4">
    <source>
        <dbReference type="Google" id="ProtNLM"/>
    </source>
</evidence>
<dbReference type="Proteomes" id="UP001303046">
    <property type="component" value="Unassembled WGS sequence"/>
</dbReference>
<proteinExistence type="predicted"/>
<sequence>MNGFLVYLATLQAAVFVVYSQSDSNSQFGKPCSSSYECWRTEPISDNGSPISLIAPARTKKLEITSQSKGARCRCIEDTCRMFVFASGVYLPLKYAKLRIENNNGEDLLSYPKQ</sequence>